<gene>
    <name evidence="3" type="ORF">WKV44_05970</name>
</gene>
<dbReference type="PROSITE" id="PS51123">
    <property type="entry name" value="OMPA_2"/>
    <property type="match status" value="1"/>
</dbReference>
<dbReference type="Pfam" id="PF13585">
    <property type="entry name" value="CHU_C"/>
    <property type="match status" value="2"/>
</dbReference>
<reference evidence="3 4" key="1">
    <citation type="submission" date="2024-03" db="EMBL/GenBank/DDBJ databases">
        <title>Ignisphaera cupida sp. nov., a hyperthermophilic hydrolytic archaeon from a hot spring of Kamchatka, and proposal of Ignisphaeraceae fam. nov.</title>
        <authorList>
            <person name="Podosokorskaya O.A."/>
            <person name="Elcheninov A.G."/>
            <person name="Maltseva A.I."/>
            <person name="Zayulina K.S."/>
            <person name="Novikov A."/>
            <person name="Merkel A.Y."/>
        </authorList>
    </citation>
    <scope>NUCLEOTIDE SEQUENCE [LARGE SCALE GENOMIC DNA]</scope>
    <source>
        <strain evidence="3 4">38H-sp</strain>
    </source>
</reference>
<evidence type="ECO:0000313" key="4">
    <source>
        <dbReference type="Proteomes" id="UP001466331"/>
    </source>
</evidence>
<dbReference type="InterPro" id="IPR050330">
    <property type="entry name" value="Bact_OuterMem_StrucFunc"/>
</dbReference>
<dbReference type="Gene3D" id="2.60.40.4070">
    <property type="match status" value="3"/>
</dbReference>
<dbReference type="EMBL" id="JBCHKQ010000002">
    <property type="protein sequence ID" value="MEM5948082.1"/>
    <property type="molecule type" value="Genomic_DNA"/>
</dbReference>
<protein>
    <submittedName>
        <fullName evidence="3">Gliding motility-associated C-terminal domain-containing protein</fullName>
    </submittedName>
</protein>
<keyword evidence="4" id="KW-1185">Reference proteome</keyword>
<evidence type="ECO:0000313" key="3">
    <source>
        <dbReference type="EMBL" id="MEM5948082.1"/>
    </source>
</evidence>
<name>A0ABU9UBN2_9SPIR</name>
<organism evidence="3 4">
    <name type="scientific">Rarispira pelagica</name>
    <dbReference type="NCBI Taxonomy" id="3141764"/>
    <lineage>
        <taxon>Bacteria</taxon>
        <taxon>Pseudomonadati</taxon>
        <taxon>Spirochaetota</taxon>
        <taxon>Spirochaetia</taxon>
        <taxon>Winmispirales</taxon>
        <taxon>Winmispiraceae</taxon>
        <taxon>Rarispira</taxon>
    </lineage>
</organism>
<sequence>MKKIIIITLMLVLSFTIWAGGGGEKQAPSISLGDEDTVYISPAVSEGVQDTVTIPLTVTATTILRSYRIVIQDEQGNIVWTAENEPLPEPGFFDGILIALGFKKKDAVTIPSSIDWDGKDSSGNNVPDGTYTCNVTVTDDIEQTSTSSLTIVVDNTPPSAEIRLSDTIFSPNGDGKNDYITAYMSGTEEEEWTITVTNEIKQDVFTYRLENAAPSTLTWDGTMEDGSIIPDGTYTVTLSATDAAGNSFSVTSQEVTVDASSKLFTVIAEPAAISPNGDGNNDYTVISVAERSQGTITELEVTVTDEKGNVIYHDKTPEFMESVIFNGIIGGDILPDGKYTFDISATYETGTVAESSFELLVDTKPPVVLLNYGYKKFSPNGDGFRDSFVVEQAAEEDLTWTSEIRSKEGGLIYSKTWRDGTSDFIWDGRTAEGGEAPEGFYTYKVYARDDAGNLGIAEINDIELTYSLPEIKIITEHPGFSPNGDGIRDDLTVILDGDSDLPVDSAEILVTAPDGTQYTISSKDFDIETLSLPFVFSTKQLNLPPLPDGEYMLDASVRYGDKMITAKSSVWVDTVPPVASLSIEPVPFSPDGDSRDEKVALIPEVQDNTGIESWTLVVTNKNRSKDFSGNGDVPSSIEWDGRFDNDDMVEQAHDYPSVLTVTDYGGNIAKVSAYVVTDVFVVIKNNDAYISVPDIHFAPFTADYTNKVPADIRKENLETLDAVAAMLKKFPEYHVVLEGHAVSLLWYNRERATVEQKEVLVPLSRARAQAVRKALIERGIDASRLKIAGLGGERPIVPFSDTKKRWVNRRVEFMLEEKSKK</sequence>
<proteinExistence type="predicted"/>
<accession>A0ABU9UBN2</accession>
<dbReference type="InterPro" id="IPR006665">
    <property type="entry name" value="OmpA-like"/>
</dbReference>
<dbReference type="Pfam" id="PF00691">
    <property type="entry name" value="OmpA"/>
    <property type="match status" value="1"/>
</dbReference>
<evidence type="ECO:0000259" key="2">
    <source>
        <dbReference type="PROSITE" id="PS51123"/>
    </source>
</evidence>
<dbReference type="Proteomes" id="UP001466331">
    <property type="component" value="Unassembled WGS sequence"/>
</dbReference>
<dbReference type="CDD" id="cd07185">
    <property type="entry name" value="OmpA_C-like"/>
    <property type="match status" value="1"/>
</dbReference>
<dbReference type="SUPFAM" id="SSF103088">
    <property type="entry name" value="OmpA-like"/>
    <property type="match status" value="1"/>
</dbReference>
<keyword evidence="1" id="KW-0472">Membrane</keyword>
<feature type="domain" description="OmpA-like" evidence="2">
    <location>
        <begin position="684"/>
        <end position="819"/>
    </location>
</feature>
<dbReference type="PANTHER" id="PTHR30329:SF21">
    <property type="entry name" value="LIPOPROTEIN YIAD-RELATED"/>
    <property type="match status" value="1"/>
</dbReference>
<dbReference type="PANTHER" id="PTHR30329">
    <property type="entry name" value="STATOR ELEMENT OF FLAGELLAR MOTOR COMPLEX"/>
    <property type="match status" value="1"/>
</dbReference>
<comment type="caution">
    <text evidence="3">The sequence shown here is derived from an EMBL/GenBank/DDBJ whole genome shotgun (WGS) entry which is preliminary data.</text>
</comment>
<dbReference type="InterPro" id="IPR036737">
    <property type="entry name" value="OmpA-like_sf"/>
</dbReference>
<dbReference type="RefSeq" id="WP_420069528.1">
    <property type="nucleotide sequence ID" value="NZ_JBCHKQ010000002.1"/>
</dbReference>
<evidence type="ECO:0000256" key="1">
    <source>
        <dbReference type="PROSITE-ProRule" id="PRU00473"/>
    </source>
</evidence>
<dbReference type="Gene3D" id="3.30.1330.60">
    <property type="entry name" value="OmpA-like domain"/>
    <property type="match status" value="1"/>
</dbReference>